<dbReference type="Pfam" id="PF22769">
    <property type="entry name" value="DCD"/>
    <property type="match status" value="1"/>
</dbReference>
<dbReference type="GO" id="GO:0015949">
    <property type="term" value="P:nucleobase-containing small molecule interconversion"/>
    <property type="evidence" value="ECO:0007669"/>
    <property type="project" value="TreeGrafter"/>
</dbReference>
<evidence type="ECO:0000313" key="4">
    <source>
        <dbReference type="EMBL" id="SVC69122.1"/>
    </source>
</evidence>
<dbReference type="InterPro" id="IPR033704">
    <property type="entry name" value="dUTPase_trimeric"/>
</dbReference>
<evidence type="ECO:0000256" key="3">
    <source>
        <dbReference type="SAM" id="MobiDB-lite"/>
    </source>
</evidence>
<gene>
    <name evidence="4" type="ORF">METZ01_LOCUS321976</name>
</gene>
<evidence type="ECO:0000256" key="1">
    <source>
        <dbReference type="ARBA" id="ARBA00022801"/>
    </source>
</evidence>
<name>A0A382PAZ7_9ZZZZ</name>
<accession>A0A382PAZ7</accession>
<protein>
    <submittedName>
        <fullName evidence="4">Uncharacterized protein</fullName>
    </submittedName>
</protein>
<feature type="region of interest" description="Disordered" evidence="3">
    <location>
        <begin position="156"/>
        <end position="180"/>
    </location>
</feature>
<organism evidence="4">
    <name type="scientific">marine metagenome</name>
    <dbReference type="NCBI Taxonomy" id="408172"/>
    <lineage>
        <taxon>unclassified sequences</taxon>
        <taxon>metagenomes</taxon>
        <taxon>ecological metagenomes</taxon>
    </lineage>
</organism>
<dbReference type="AlphaFoldDB" id="A0A382PAZ7"/>
<dbReference type="GO" id="GO:0006229">
    <property type="term" value="P:dUTP biosynthetic process"/>
    <property type="evidence" value="ECO:0007669"/>
    <property type="project" value="InterPro"/>
</dbReference>
<dbReference type="SUPFAM" id="SSF51283">
    <property type="entry name" value="dUTPase-like"/>
    <property type="match status" value="1"/>
</dbReference>
<dbReference type="HAMAP" id="MF_00146">
    <property type="entry name" value="dCTP_deaminase"/>
    <property type="match status" value="1"/>
</dbReference>
<reference evidence="4" key="1">
    <citation type="submission" date="2018-05" db="EMBL/GenBank/DDBJ databases">
        <authorList>
            <person name="Lanie J.A."/>
            <person name="Ng W.-L."/>
            <person name="Kazmierczak K.M."/>
            <person name="Andrzejewski T.M."/>
            <person name="Davidsen T.M."/>
            <person name="Wayne K.J."/>
            <person name="Tettelin H."/>
            <person name="Glass J.I."/>
            <person name="Rusch D."/>
            <person name="Podicherti R."/>
            <person name="Tsui H.-C.T."/>
            <person name="Winkler M.E."/>
        </authorList>
    </citation>
    <scope>NUCLEOTIDE SEQUENCE</scope>
</reference>
<dbReference type="PANTHER" id="PTHR42680">
    <property type="entry name" value="DCTP DEAMINASE"/>
    <property type="match status" value="1"/>
</dbReference>
<dbReference type="PANTHER" id="PTHR42680:SF3">
    <property type="entry name" value="DCTP DEAMINASE"/>
    <property type="match status" value="1"/>
</dbReference>
<feature type="compositionally biased region" description="Polar residues" evidence="3">
    <location>
        <begin position="156"/>
        <end position="169"/>
    </location>
</feature>
<dbReference type="EMBL" id="UINC01105294">
    <property type="protein sequence ID" value="SVC69122.1"/>
    <property type="molecule type" value="Genomic_DNA"/>
</dbReference>
<keyword evidence="1" id="KW-0378">Hydrolase</keyword>
<dbReference type="GO" id="GO:0008829">
    <property type="term" value="F:dCTP deaminase activity"/>
    <property type="evidence" value="ECO:0007669"/>
    <property type="project" value="InterPro"/>
</dbReference>
<dbReference type="CDD" id="cd07557">
    <property type="entry name" value="trimeric_dUTPase"/>
    <property type="match status" value="1"/>
</dbReference>
<keyword evidence="2" id="KW-0546">Nucleotide metabolism</keyword>
<dbReference type="Gene3D" id="2.70.40.10">
    <property type="match status" value="1"/>
</dbReference>
<feature type="non-terminal residue" evidence="4">
    <location>
        <position position="1"/>
    </location>
</feature>
<dbReference type="InterPro" id="IPR011962">
    <property type="entry name" value="dCTP_deaminase"/>
</dbReference>
<dbReference type="InterPro" id="IPR036157">
    <property type="entry name" value="dUTPase-like_sf"/>
</dbReference>
<sequence length="180" mass="19882">VILSDTTLQAMLASGELGINPLEDGQIQPASIDVRLGDHFLKVNENRLDVIRLDAEIQYEELTQEEIVIPPHSFLLATTCEYIRLPADVIAFVEGRSSIGRIGLFIQNAGWVDPGFEGNITLELFNANRLPIRLVAGRRICQLVFARMDQAAQNPYSGKYQGQRQTTGSRIALDAEGKSS</sequence>
<evidence type="ECO:0000256" key="2">
    <source>
        <dbReference type="ARBA" id="ARBA00023080"/>
    </source>
</evidence>
<proteinExistence type="inferred from homology"/>
<dbReference type="NCBIfam" id="TIGR02274">
    <property type="entry name" value="dCTP_deam"/>
    <property type="match status" value="1"/>
</dbReference>